<reference evidence="14 15" key="1">
    <citation type="submission" date="2022-01" db="EMBL/GenBank/DDBJ databases">
        <title>A chromosomal length assembly of Cordylochernes scorpioides.</title>
        <authorList>
            <person name="Zeh D."/>
            <person name="Zeh J."/>
        </authorList>
    </citation>
    <scope>NUCLEOTIDE SEQUENCE [LARGE SCALE GENOMIC DNA]</scope>
    <source>
        <strain evidence="14">IN4F17</strain>
        <tissue evidence="14">Whole Body</tissue>
    </source>
</reference>
<dbReference type="Gene3D" id="1.20.5.100">
    <property type="entry name" value="Cytochrome c1, transmembrane anchor, C-terminal"/>
    <property type="match status" value="1"/>
</dbReference>
<evidence type="ECO:0000256" key="4">
    <source>
        <dbReference type="ARBA" id="ARBA00022617"/>
    </source>
</evidence>
<keyword evidence="12" id="KW-0732">Signal</keyword>
<organism evidence="14 15">
    <name type="scientific">Cordylochernes scorpioides</name>
    <dbReference type="NCBI Taxonomy" id="51811"/>
    <lineage>
        <taxon>Eukaryota</taxon>
        <taxon>Metazoa</taxon>
        <taxon>Ecdysozoa</taxon>
        <taxon>Arthropoda</taxon>
        <taxon>Chelicerata</taxon>
        <taxon>Arachnida</taxon>
        <taxon>Pseudoscorpiones</taxon>
        <taxon>Cheliferoidea</taxon>
        <taxon>Chernetidae</taxon>
        <taxon>Cordylochernes</taxon>
    </lineage>
</organism>
<evidence type="ECO:0000256" key="10">
    <source>
        <dbReference type="PROSITE-ProRule" id="PRU00433"/>
    </source>
</evidence>
<evidence type="ECO:0000259" key="13">
    <source>
        <dbReference type="PROSITE" id="PS51007"/>
    </source>
</evidence>
<dbReference type="PROSITE" id="PS51007">
    <property type="entry name" value="CYTC"/>
    <property type="match status" value="1"/>
</dbReference>
<evidence type="ECO:0000256" key="12">
    <source>
        <dbReference type="SAM" id="SignalP"/>
    </source>
</evidence>
<feature type="transmembrane region" description="Helical" evidence="11">
    <location>
        <begin position="236"/>
        <end position="255"/>
    </location>
</feature>
<keyword evidence="6 10" id="KW-0479">Metal-binding</keyword>
<evidence type="ECO:0000256" key="1">
    <source>
        <dbReference type="ARBA" id="ARBA00002555"/>
    </source>
</evidence>
<dbReference type="PANTHER" id="PTHR10266:SF3">
    <property type="entry name" value="CYTOCHROME C1, HEME PROTEIN, MITOCHONDRIAL"/>
    <property type="match status" value="1"/>
</dbReference>
<dbReference type="InterPro" id="IPR009056">
    <property type="entry name" value="Cyt_c-like_dom"/>
</dbReference>
<name>A0ABY6L8D9_9ARAC</name>
<accession>A0ABY6L8D9</accession>
<proteinExistence type="inferred from homology"/>
<evidence type="ECO:0000313" key="14">
    <source>
        <dbReference type="EMBL" id="UYV76025.1"/>
    </source>
</evidence>
<comment type="subcellular location">
    <subcellularLocation>
        <location evidence="2">Membrane</location>
    </subcellularLocation>
</comment>
<keyword evidence="15" id="KW-1185">Reference proteome</keyword>
<keyword evidence="7 11" id="KW-1133">Transmembrane helix</keyword>
<dbReference type="PRINTS" id="PR00603">
    <property type="entry name" value="CYTOCHROMEC1"/>
</dbReference>
<sequence length="273" mass="30488">MSAKKKILFTSLGLLTSGAAAGAYLLDKSVLASELTLHPPNIPFFHKGLTHTFDHASLRRGFEVYKQVCAACHSLEYMAFRELVNVTHTEKEMKAIAAEYEIQDGPNQNGEMFMRPGRLSDKFPSPYPNDEAAKVANNGALPPDLSYVVLGRHGQEDYVYALLLGYTEPPAGFKLQEGLYYNPYFTGQAIGMGQALYDGTIEYEDGTPATASQMAKDVCTFLRFTSEIKHDERKSMVIKSLIIGTLGTIMLFLVFKRYEMSLKTRKLFLRPKS</sequence>
<dbReference type="InterPro" id="IPR002326">
    <property type="entry name" value="Cyt_c1"/>
</dbReference>
<feature type="domain" description="Cytochrome c" evidence="13">
    <location>
        <begin position="56"/>
        <end position="169"/>
    </location>
</feature>
<dbReference type="SUPFAM" id="SSF46626">
    <property type="entry name" value="Cytochrome c"/>
    <property type="match status" value="1"/>
</dbReference>
<keyword evidence="5 11" id="KW-0812">Transmembrane</keyword>
<dbReference type="EMBL" id="CP092875">
    <property type="protein sequence ID" value="UYV76025.1"/>
    <property type="molecule type" value="Genomic_DNA"/>
</dbReference>
<evidence type="ECO:0000313" key="15">
    <source>
        <dbReference type="Proteomes" id="UP001235939"/>
    </source>
</evidence>
<comment type="function">
    <text evidence="1">Electron carrier protein. The oxidized form of the cytochrome c heme group can accept an electron from the heme group of the cytochrome c1 subunit of cytochrome reductase. Cytochrome c then transfers this electron to the cytochrome oxidase complex, the final protein carrier in the mitochondrial electron-transport chain.</text>
</comment>
<dbReference type="Proteomes" id="UP001235939">
    <property type="component" value="Chromosome 13"/>
</dbReference>
<evidence type="ECO:0000256" key="3">
    <source>
        <dbReference type="ARBA" id="ARBA00006488"/>
    </source>
</evidence>
<evidence type="ECO:0000256" key="9">
    <source>
        <dbReference type="ARBA" id="ARBA00023136"/>
    </source>
</evidence>
<dbReference type="Gene3D" id="1.10.760.10">
    <property type="entry name" value="Cytochrome c-like domain"/>
    <property type="match status" value="1"/>
</dbReference>
<evidence type="ECO:0000256" key="6">
    <source>
        <dbReference type="ARBA" id="ARBA00022723"/>
    </source>
</evidence>
<protein>
    <submittedName>
        <fullName evidence="14">CYC1</fullName>
    </submittedName>
</protein>
<keyword evidence="4 10" id="KW-0349">Heme</keyword>
<feature type="chain" id="PRO_5047469764" evidence="12">
    <location>
        <begin position="23"/>
        <end position="273"/>
    </location>
</feature>
<feature type="signal peptide" evidence="12">
    <location>
        <begin position="1"/>
        <end position="22"/>
    </location>
</feature>
<evidence type="ECO:0000256" key="8">
    <source>
        <dbReference type="ARBA" id="ARBA00023004"/>
    </source>
</evidence>
<evidence type="ECO:0000256" key="11">
    <source>
        <dbReference type="SAM" id="Phobius"/>
    </source>
</evidence>
<gene>
    <name evidence="14" type="ORF">LAZ67_13002196</name>
</gene>
<evidence type="ECO:0000256" key="2">
    <source>
        <dbReference type="ARBA" id="ARBA00004370"/>
    </source>
</evidence>
<evidence type="ECO:0000256" key="5">
    <source>
        <dbReference type="ARBA" id="ARBA00022692"/>
    </source>
</evidence>
<dbReference type="Pfam" id="PF02167">
    <property type="entry name" value="Cytochrom_C1"/>
    <property type="match status" value="1"/>
</dbReference>
<dbReference type="PANTHER" id="PTHR10266">
    <property type="entry name" value="CYTOCHROME C1"/>
    <property type="match status" value="1"/>
</dbReference>
<dbReference type="InterPro" id="IPR036909">
    <property type="entry name" value="Cyt_c-like_dom_sf"/>
</dbReference>
<keyword evidence="8 10" id="KW-0408">Iron</keyword>
<evidence type="ECO:0000256" key="7">
    <source>
        <dbReference type="ARBA" id="ARBA00022989"/>
    </source>
</evidence>
<comment type="similarity">
    <text evidence="3">Belongs to the cytochrome c family.</text>
</comment>
<keyword evidence="9 11" id="KW-0472">Membrane</keyword>